<gene>
    <name evidence="2" type="ORF">EK21DRAFT_86876</name>
</gene>
<protein>
    <submittedName>
        <fullName evidence="2">Uncharacterized protein</fullName>
    </submittedName>
</protein>
<keyword evidence="3" id="KW-1185">Reference proteome</keyword>
<keyword evidence="1" id="KW-0732">Signal</keyword>
<proteinExistence type="predicted"/>
<accession>A0A9P4HFY8</accession>
<dbReference type="AlphaFoldDB" id="A0A9P4HFY8"/>
<feature type="chain" id="PRO_5040185161" evidence="1">
    <location>
        <begin position="20"/>
        <end position="102"/>
    </location>
</feature>
<evidence type="ECO:0000256" key="1">
    <source>
        <dbReference type="SAM" id="SignalP"/>
    </source>
</evidence>
<comment type="caution">
    <text evidence="2">The sequence shown here is derived from an EMBL/GenBank/DDBJ whole genome shotgun (WGS) entry which is preliminary data.</text>
</comment>
<feature type="signal peptide" evidence="1">
    <location>
        <begin position="1"/>
        <end position="19"/>
    </location>
</feature>
<name>A0A9P4HFY8_9PLEO</name>
<evidence type="ECO:0000313" key="2">
    <source>
        <dbReference type="EMBL" id="KAF2032870.1"/>
    </source>
</evidence>
<organism evidence="2 3">
    <name type="scientific">Setomelanomma holmii</name>
    <dbReference type="NCBI Taxonomy" id="210430"/>
    <lineage>
        <taxon>Eukaryota</taxon>
        <taxon>Fungi</taxon>
        <taxon>Dikarya</taxon>
        <taxon>Ascomycota</taxon>
        <taxon>Pezizomycotina</taxon>
        <taxon>Dothideomycetes</taxon>
        <taxon>Pleosporomycetidae</taxon>
        <taxon>Pleosporales</taxon>
        <taxon>Pleosporineae</taxon>
        <taxon>Phaeosphaeriaceae</taxon>
        <taxon>Setomelanomma</taxon>
    </lineage>
</organism>
<dbReference type="Proteomes" id="UP000799777">
    <property type="component" value="Unassembled WGS sequence"/>
</dbReference>
<evidence type="ECO:0000313" key="3">
    <source>
        <dbReference type="Proteomes" id="UP000799777"/>
    </source>
</evidence>
<dbReference type="EMBL" id="ML978170">
    <property type="protein sequence ID" value="KAF2032870.1"/>
    <property type="molecule type" value="Genomic_DNA"/>
</dbReference>
<reference evidence="2" key="1">
    <citation type="journal article" date="2020" name="Stud. Mycol.">
        <title>101 Dothideomycetes genomes: a test case for predicting lifestyles and emergence of pathogens.</title>
        <authorList>
            <person name="Haridas S."/>
            <person name="Albert R."/>
            <person name="Binder M."/>
            <person name="Bloem J."/>
            <person name="Labutti K."/>
            <person name="Salamov A."/>
            <person name="Andreopoulos B."/>
            <person name="Baker S."/>
            <person name="Barry K."/>
            <person name="Bills G."/>
            <person name="Bluhm B."/>
            <person name="Cannon C."/>
            <person name="Castanera R."/>
            <person name="Culley D."/>
            <person name="Daum C."/>
            <person name="Ezra D."/>
            <person name="Gonzalez J."/>
            <person name="Henrissat B."/>
            <person name="Kuo A."/>
            <person name="Liang C."/>
            <person name="Lipzen A."/>
            <person name="Lutzoni F."/>
            <person name="Magnuson J."/>
            <person name="Mondo S."/>
            <person name="Nolan M."/>
            <person name="Ohm R."/>
            <person name="Pangilinan J."/>
            <person name="Park H.-J."/>
            <person name="Ramirez L."/>
            <person name="Alfaro M."/>
            <person name="Sun H."/>
            <person name="Tritt A."/>
            <person name="Yoshinaga Y."/>
            <person name="Zwiers L.-H."/>
            <person name="Turgeon B."/>
            <person name="Goodwin S."/>
            <person name="Spatafora J."/>
            <person name="Crous P."/>
            <person name="Grigoriev I."/>
        </authorList>
    </citation>
    <scope>NUCLEOTIDE SEQUENCE</scope>
    <source>
        <strain evidence="2">CBS 110217</strain>
    </source>
</reference>
<sequence length="102" mass="10694">MRFTTSILAAAFCIGGALALPAESDVLQPCEYCKIPSFDTIHLLKQSMSLQTESTLLTNSTSEPLVTATRVILGATVHVLIACQPVAKLVASLSASTSVAKE</sequence>